<accession>A0A0N0P7J9</accession>
<dbReference type="OrthoDB" id="272322at2759"/>
<reference evidence="3 4" key="1">
    <citation type="journal article" date="2015" name="PLoS Pathog.">
        <title>Leptomonas seymouri: Adaptations to the Dixenous Life Cycle Analyzed by Genome Sequencing, Transcriptome Profiling and Co-infection with Leishmania donovani.</title>
        <authorList>
            <person name="Kraeva N."/>
            <person name="Butenko A."/>
            <person name="Hlavacova J."/>
            <person name="Kostygov A."/>
            <person name="Myskova J."/>
            <person name="Grybchuk D."/>
            <person name="Lestinova T."/>
            <person name="Votypka J."/>
            <person name="Volf P."/>
            <person name="Opperdoes F."/>
            <person name="Flegontov P."/>
            <person name="Lukes J."/>
            <person name="Yurchenko V."/>
        </authorList>
    </citation>
    <scope>NUCLEOTIDE SEQUENCE [LARGE SCALE GENOMIC DNA]</scope>
    <source>
        <strain evidence="3 4">ATCC 30220</strain>
    </source>
</reference>
<feature type="transmembrane region" description="Helical" evidence="1">
    <location>
        <begin position="493"/>
        <end position="512"/>
    </location>
</feature>
<dbReference type="AlphaFoldDB" id="A0A0N0P7J9"/>
<evidence type="ECO:0000256" key="2">
    <source>
        <dbReference type="SAM" id="SignalP"/>
    </source>
</evidence>
<keyword evidence="2" id="KW-0732">Signal</keyword>
<feature type="transmembrane region" description="Helical" evidence="1">
    <location>
        <begin position="532"/>
        <end position="550"/>
    </location>
</feature>
<feature type="transmembrane region" description="Helical" evidence="1">
    <location>
        <begin position="800"/>
        <end position="821"/>
    </location>
</feature>
<evidence type="ECO:0008006" key="5">
    <source>
        <dbReference type="Google" id="ProtNLM"/>
    </source>
</evidence>
<dbReference type="Proteomes" id="UP000038009">
    <property type="component" value="Unassembled WGS sequence"/>
</dbReference>
<feature type="transmembrane region" description="Helical" evidence="1">
    <location>
        <begin position="570"/>
        <end position="588"/>
    </location>
</feature>
<keyword evidence="1" id="KW-1133">Transmembrane helix</keyword>
<proteinExistence type="predicted"/>
<comment type="caution">
    <text evidence="3">The sequence shown here is derived from an EMBL/GenBank/DDBJ whole genome shotgun (WGS) entry which is preliminary data.</text>
</comment>
<feature type="transmembrane region" description="Helical" evidence="1">
    <location>
        <begin position="397"/>
        <end position="415"/>
    </location>
</feature>
<protein>
    <recommendedName>
        <fullName evidence="5">Paraquat-inducible protein A</fullName>
    </recommendedName>
</protein>
<sequence length="831" mass="90167">MQSLCLSFALLLGALNLTSVPVPGFDQSFLGTHAYNLTCTDIVFGSSGADWTTNNSLTTSTTGGSLHCYANFTAYAYAGLVHADIAVGPSNITLTRSPLEPGEEDDGSCFDRSYVLSLCNVQASVTQLYADPPSRIVYMILQQMRETINANLQAYVCSVLIPQIQQDMMDHARPMPPQRNSSSVKRVYPLSDSHLAKAAVNVFSAAFYSAFSPSHTRLSGMWEERALLPFYVSPKHVHLMRSLVAASAGETAMDWLQEVVDAVLSGVVPEPFPVYHLPGKVANVTLDYYVPGDNPAPGFNNGFILVDATMERCDANSCEVYLDPGVEVSEVSLLYEDSVGLLVSRSLVPRLLPTVNEKLNAALRGMAVSQQRNLSDPNVTVHLAFGKKAVLRQVPKVWPLVFILLCAVSGGTWMIRRNVQLHALQPVLCSATGEPVAATRLAVEDTCVVAVATACLLLIASSNSMTGASVLLGEELNTYSFSMWNTVKDLWKAGLIPLSVCVLIFSGIYPYVKLLSLVYFSVWAQRPLSKRLALIDVLGKFSFIDTFALMVMTSGLEIRSAAHVVIHRGFYFFLLATVVSIALGNYITTRYRCGTSHRVRAQAGDDTEYEQVATHDVTAPVQAPSVEAVSEPAPATATVEGVAAAPTLGLALPSLSSVSYWRRYVQRESMLPCVVVLLCSLPAWMFGCLQYTIGGLARVLTPSQRVLSLLELSFLSTACPFSLDGIMAACVFAVALFTILLAPCLFVWIPRRAAFLASWCAADVFVVACVAGLLQLHQFVAFVLGDGMDDVYTARATLRWPMLPLTVAALIVWYFTAYDILGVGCPLKRRG</sequence>
<feature type="transmembrane region" description="Helical" evidence="1">
    <location>
        <begin position="448"/>
        <end position="473"/>
    </location>
</feature>
<dbReference type="EMBL" id="LJSK01000037">
    <property type="protein sequence ID" value="KPI88879.1"/>
    <property type="molecule type" value="Genomic_DNA"/>
</dbReference>
<feature type="transmembrane region" description="Helical" evidence="1">
    <location>
        <begin position="670"/>
        <end position="693"/>
    </location>
</feature>
<keyword evidence="1" id="KW-0812">Transmembrane</keyword>
<evidence type="ECO:0000256" key="1">
    <source>
        <dbReference type="SAM" id="Phobius"/>
    </source>
</evidence>
<dbReference type="OMA" id="LIAPCLY"/>
<feature type="chain" id="PRO_5005857314" description="Paraquat-inducible protein A" evidence="2">
    <location>
        <begin position="25"/>
        <end position="831"/>
    </location>
</feature>
<organism evidence="3 4">
    <name type="scientific">Leptomonas seymouri</name>
    <dbReference type="NCBI Taxonomy" id="5684"/>
    <lineage>
        <taxon>Eukaryota</taxon>
        <taxon>Discoba</taxon>
        <taxon>Euglenozoa</taxon>
        <taxon>Kinetoplastea</taxon>
        <taxon>Metakinetoplastina</taxon>
        <taxon>Trypanosomatida</taxon>
        <taxon>Trypanosomatidae</taxon>
        <taxon>Leishmaniinae</taxon>
        <taxon>Leptomonas</taxon>
    </lineage>
</organism>
<feature type="transmembrane region" description="Helical" evidence="1">
    <location>
        <begin position="756"/>
        <end position="780"/>
    </location>
</feature>
<gene>
    <name evidence="3" type="ORF">ABL78_1996</name>
</gene>
<evidence type="ECO:0000313" key="3">
    <source>
        <dbReference type="EMBL" id="KPI88879.1"/>
    </source>
</evidence>
<dbReference type="Pfam" id="PF04403">
    <property type="entry name" value="PqiA"/>
    <property type="match status" value="1"/>
</dbReference>
<feature type="signal peptide" evidence="2">
    <location>
        <begin position="1"/>
        <end position="24"/>
    </location>
</feature>
<dbReference type="PANTHER" id="PTHR34730">
    <property type="entry name" value="UNNAMED PRODUCT"/>
    <property type="match status" value="1"/>
</dbReference>
<keyword evidence="4" id="KW-1185">Reference proteome</keyword>
<dbReference type="PANTHER" id="PTHR34730:SF1">
    <property type="entry name" value="PARAQUAT-INDUCIBLE PROTEIN A"/>
    <property type="match status" value="1"/>
</dbReference>
<evidence type="ECO:0000313" key="4">
    <source>
        <dbReference type="Proteomes" id="UP000038009"/>
    </source>
</evidence>
<dbReference type="InterPro" id="IPR007498">
    <property type="entry name" value="PqiA-like"/>
</dbReference>
<keyword evidence="1" id="KW-0472">Membrane</keyword>
<dbReference type="VEuPathDB" id="TriTrypDB:Lsey_0037_0100"/>
<feature type="transmembrane region" description="Helical" evidence="1">
    <location>
        <begin position="726"/>
        <end position="749"/>
    </location>
</feature>
<name>A0A0N0P7J9_LEPSE</name>